<dbReference type="PROSITE" id="PS51096">
    <property type="entry name" value="PTS_EIIA_TYPE_4"/>
    <property type="match status" value="1"/>
</dbReference>
<dbReference type="Gene3D" id="3.40.50.300">
    <property type="entry name" value="P-loop containing nucleotide triphosphate hydrolases"/>
    <property type="match status" value="1"/>
</dbReference>
<dbReference type="Gene3D" id="3.40.930.10">
    <property type="entry name" value="Mannitol-specific EII, Chain A"/>
    <property type="match status" value="1"/>
</dbReference>
<dbReference type="InterPro" id="IPR002178">
    <property type="entry name" value="PTS_EIIA_type-2_dom"/>
</dbReference>
<dbReference type="Pfam" id="PF00158">
    <property type="entry name" value="Sigma54_activat"/>
    <property type="match status" value="1"/>
</dbReference>
<dbReference type="Gene3D" id="1.10.1790.10">
    <property type="entry name" value="PRD domain"/>
    <property type="match status" value="1"/>
</dbReference>
<feature type="domain" description="Sigma-54 factor interaction" evidence="4">
    <location>
        <begin position="131"/>
        <end position="365"/>
    </location>
</feature>
<protein>
    <submittedName>
        <fullName evidence="8">Sigma 54 modulation protein</fullName>
    </submittedName>
</protein>
<dbReference type="InterPro" id="IPR002078">
    <property type="entry name" value="Sigma_54_int"/>
</dbReference>
<dbReference type="EMBL" id="FUZT01000016">
    <property type="protein sequence ID" value="SKC87927.1"/>
    <property type="molecule type" value="Genomic_DNA"/>
</dbReference>
<evidence type="ECO:0000259" key="4">
    <source>
        <dbReference type="PROSITE" id="PS50045"/>
    </source>
</evidence>
<dbReference type="OrthoDB" id="9765164at2"/>
<dbReference type="CDD" id="cd00009">
    <property type="entry name" value="AAA"/>
    <property type="match status" value="1"/>
</dbReference>
<dbReference type="SUPFAM" id="SSF63520">
    <property type="entry name" value="PTS-regulatory domain, PRD"/>
    <property type="match status" value="1"/>
</dbReference>
<dbReference type="RefSeq" id="WP_079495304.1">
    <property type="nucleotide sequence ID" value="NZ_FUZT01000016.1"/>
</dbReference>
<evidence type="ECO:0000259" key="6">
    <source>
        <dbReference type="PROSITE" id="PS51096"/>
    </source>
</evidence>
<feature type="domain" description="PRD" evidence="7">
    <location>
        <begin position="492"/>
        <end position="596"/>
    </location>
</feature>
<dbReference type="GO" id="GO:0016740">
    <property type="term" value="F:transferase activity"/>
    <property type="evidence" value="ECO:0007669"/>
    <property type="project" value="UniProtKB-KW"/>
</dbReference>
<dbReference type="Pfam" id="PF03610">
    <property type="entry name" value="EIIA-man"/>
    <property type="match status" value="1"/>
</dbReference>
<evidence type="ECO:0000259" key="7">
    <source>
        <dbReference type="PROSITE" id="PS51372"/>
    </source>
</evidence>
<gene>
    <name evidence="8" type="ORF">SAMN02194393_04781</name>
</gene>
<dbReference type="InterPro" id="IPR011608">
    <property type="entry name" value="PRD"/>
</dbReference>
<keyword evidence="9" id="KW-1185">Reference proteome</keyword>
<keyword evidence="3" id="KW-0067">ATP-binding</keyword>
<dbReference type="SUPFAM" id="SSF53062">
    <property type="entry name" value="PTS system fructose IIA component-like"/>
    <property type="match status" value="1"/>
</dbReference>
<evidence type="ECO:0000256" key="3">
    <source>
        <dbReference type="ARBA" id="ARBA00022840"/>
    </source>
</evidence>
<feature type="domain" description="PTS EIIA type-2" evidence="5">
    <location>
        <begin position="853"/>
        <end position="988"/>
    </location>
</feature>
<organism evidence="8 9">
    <name type="scientific">Maledivibacter halophilus</name>
    <dbReference type="NCBI Taxonomy" id="36842"/>
    <lineage>
        <taxon>Bacteria</taxon>
        <taxon>Bacillati</taxon>
        <taxon>Bacillota</taxon>
        <taxon>Clostridia</taxon>
        <taxon>Peptostreptococcales</taxon>
        <taxon>Caminicellaceae</taxon>
        <taxon>Maledivibacter</taxon>
    </lineage>
</organism>
<dbReference type="InterPro" id="IPR003593">
    <property type="entry name" value="AAA+_ATPase"/>
</dbReference>
<dbReference type="Proteomes" id="UP000190285">
    <property type="component" value="Unassembled WGS sequence"/>
</dbReference>
<dbReference type="STRING" id="36842.SAMN02194393_04781"/>
<accession>A0A1T5MI68</accession>
<dbReference type="SUPFAM" id="SSF52540">
    <property type="entry name" value="P-loop containing nucleoside triphosphate hydrolases"/>
    <property type="match status" value="1"/>
</dbReference>
<dbReference type="SUPFAM" id="SSF55804">
    <property type="entry name" value="Phoshotransferase/anion transport protein"/>
    <property type="match status" value="1"/>
</dbReference>
<dbReference type="Gene3D" id="3.40.50.510">
    <property type="entry name" value="Phosphotransferase system, mannose-type IIA component"/>
    <property type="match status" value="1"/>
</dbReference>
<dbReference type="Gene3D" id="1.10.10.60">
    <property type="entry name" value="Homeodomain-like"/>
    <property type="match status" value="1"/>
</dbReference>
<evidence type="ECO:0000259" key="5">
    <source>
        <dbReference type="PROSITE" id="PS51094"/>
    </source>
</evidence>
<dbReference type="SMART" id="SM00382">
    <property type="entry name" value="AAA"/>
    <property type="match status" value="1"/>
</dbReference>
<dbReference type="InterPro" id="IPR004701">
    <property type="entry name" value="PTS_EIIA_man-typ"/>
</dbReference>
<dbReference type="GO" id="GO:0005524">
    <property type="term" value="F:ATP binding"/>
    <property type="evidence" value="ECO:0007669"/>
    <property type="project" value="UniProtKB-KW"/>
</dbReference>
<dbReference type="CDD" id="cd00211">
    <property type="entry name" value="PTS_IIA_fru"/>
    <property type="match status" value="1"/>
</dbReference>
<dbReference type="PROSITE" id="PS51372">
    <property type="entry name" value="PRD_2"/>
    <property type="match status" value="1"/>
</dbReference>
<keyword evidence="1" id="KW-0808">Transferase</keyword>
<dbReference type="InterPro" id="IPR036662">
    <property type="entry name" value="PTS_EIIA_man-typ_sf"/>
</dbReference>
<dbReference type="AlphaFoldDB" id="A0A1T5MI68"/>
<evidence type="ECO:0000256" key="2">
    <source>
        <dbReference type="ARBA" id="ARBA00022741"/>
    </source>
</evidence>
<name>A0A1T5MI68_9FIRM</name>
<evidence type="ECO:0000256" key="1">
    <source>
        <dbReference type="ARBA" id="ARBA00022679"/>
    </source>
</evidence>
<dbReference type="PANTHER" id="PTHR32071:SF38">
    <property type="entry name" value="PSP OPERON TRANSCRIPTIONAL ACTIVATOR"/>
    <property type="match status" value="1"/>
</dbReference>
<feature type="domain" description="PTS EIIA type-4" evidence="6">
    <location>
        <begin position="600"/>
        <end position="722"/>
    </location>
</feature>
<dbReference type="InterPro" id="IPR016152">
    <property type="entry name" value="PTrfase/Anion_transptr"/>
</dbReference>
<dbReference type="PANTHER" id="PTHR32071">
    <property type="entry name" value="TRANSCRIPTIONAL REGULATORY PROTEIN"/>
    <property type="match status" value="1"/>
</dbReference>
<dbReference type="GO" id="GO:0016020">
    <property type="term" value="C:membrane"/>
    <property type="evidence" value="ECO:0007669"/>
    <property type="project" value="InterPro"/>
</dbReference>
<proteinExistence type="predicted"/>
<dbReference type="PROSITE" id="PS50045">
    <property type="entry name" value="SIGMA54_INTERACT_4"/>
    <property type="match status" value="1"/>
</dbReference>
<reference evidence="8 9" key="1">
    <citation type="submission" date="2017-02" db="EMBL/GenBank/DDBJ databases">
        <authorList>
            <person name="Peterson S.W."/>
        </authorList>
    </citation>
    <scope>NUCLEOTIDE SEQUENCE [LARGE SCALE GENOMIC DNA]</scope>
    <source>
        <strain evidence="8 9">M1</strain>
    </source>
</reference>
<dbReference type="PROSITE" id="PS51094">
    <property type="entry name" value="PTS_EIIA_TYPE_2"/>
    <property type="match status" value="1"/>
</dbReference>
<evidence type="ECO:0000313" key="9">
    <source>
        <dbReference type="Proteomes" id="UP000190285"/>
    </source>
</evidence>
<dbReference type="GO" id="GO:0006355">
    <property type="term" value="P:regulation of DNA-templated transcription"/>
    <property type="evidence" value="ECO:0007669"/>
    <property type="project" value="InterPro"/>
</dbReference>
<dbReference type="GO" id="GO:0009401">
    <property type="term" value="P:phosphoenolpyruvate-dependent sugar phosphotransferase system"/>
    <property type="evidence" value="ECO:0007669"/>
    <property type="project" value="InterPro"/>
</dbReference>
<dbReference type="Pfam" id="PF00359">
    <property type="entry name" value="PTS_EIIA_2"/>
    <property type="match status" value="1"/>
</dbReference>
<evidence type="ECO:0000313" key="8">
    <source>
        <dbReference type="EMBL" id="SKC87927.1"/>
    </source>
</evidence>
<dbReference type="InterPro" id="IPR027417">
    <property type="entry name" value="P-loop_NTPase"/>
</dbReference>
<dbReference type="InterPro" id="IPR036634">
    <property type="entry name" value="PRD_sf"/>
</dbReference>
<keyword evidence="2" id="KW-0547">Nucleotide-binding</keyword>
<sequence>MEKKLIELINKENNRNPYTDSELSKLLNVRRELVTLSRQKLGIPDSRERRKRVLLKTIDEILHMDKNISERELTKEVNKRGFDISRHTIRQSRKELKDYKKNQLNMVNNDLEETIEKIRLEPSNKFSFKNIIGAQGSLKPFIQLAKAAMLYPPHGLHTLILGATGVGKSELAIAMYEFSKLSNMIKDNAPFIVFNCADYADNPQLLMAQLFGYVKGAFTGADIDKEGLVEKADGSLLFLDEVHRLPPKGQELLFYLIDKGKFRRLGETEIERKVQVTILAATTENPDSILLNTFRRRIPMTIQLPPLDKRPLKERLEIIKEFIRKEASRTHSAIKICKDALKAFLLYDCPGNIGQLRSDIQVSCARSFLNHVVNKSKIMRITINELPSDTKKGLLKIKNNRIEIQRLTIDSNIIIHPDNKPDKIVGNEGIYIFPNEIYKYIEDRYNDLQNQDMNQEIINYIIGNEIEEKLEKLIKKVEDNIRPIEKKDLIKIVGIEVINAVEKIIKIAKWKLGIDAGKLYYVLAVHLSTTIERISKGKMIRNPQLSKIKKEYEHEFKIALEMTEVLEEELDIQLSEDEAGFITMYLRMMTKEKEAEIEGRVGVVIISHGKVANGMADVANRLLGVAHAKSIEMSLDESPEIALERSIDIVKNVDEGKGVLLLVDMGSLITFGEIITQKTGIRTRSLNRTDTVMVIEAVRRSILPDADLDEIADTLEEKTKYISRLTNSNKKIENRSFKKRKAIITVCITGQGSAQKIKELLENVTSEYEDSIRIIPIGVLESNMKNIVLNIQSKNHVVAIVGTVNPNMNNIPFISLEDIAKGNGVNRLKNLIENDDIKTIDIKKDRYEYRLLDLIHSSLTILNGNFKYKEEVIFELSKLLIENKYVKEGFIYSVLTREEMAPTFLTEGVVIPHANPSYVLKPGIALGKLKREIYWDGKRIKFVMMLALTSQCMKAMGEIYDFFQDRNNFMNIIEQNRFEGIRNVLLTYKGGN</sequence>
<dbReference type="Pfam" id="PF00874">
    <property type="entry name" value="PRD"/>
    <property type="match status" value="1"/>
</dbReference>